<gene>
    <name evidence="1" type="ordered locus">Cyan7822_2369</name>
</gene>
<dbReference type="OrthoDB" id="495562at2"/>
<name>E0UFW2_GLOV7</name>
<dbReference type="RefSeq" id="WP_013322450.1">
    <property type="nucleotide sequence ID" value="NC_014501.1"/>
</dbReference>
<dbReference type="HOGENOM" id="CLU_192773_2_0_3"/>
<evidence type="ECO:0000313" key="1">
    <source>
        <dbReference type="EMBL" id="ADN14345.1"/>
    </source>
</evidence>
<organism evidence="1 2">
    <name type="scientific">Gloeothece verrucosa (strain PCC 7822)</name>
    <name type="common">Cyanothece sp. (strain PCC 7822)</name>
    <dbReference type="NCBI Taxonomy" id="497965"/>
    <lineage>
        <taxon>Bacteria</taxon>
        <taxon>Bacillati</taxon>
        <taxon>Cyanobacteriota</taxon>
        <taxon>Cyanophyceae</taxon>
        <taxon>Oscillatoriophycideae</taxon>
        <taxon>Chroococcales</taxon>
        <taxon>Aphanothecaceae</taxon>
        <taxon>Gloeothece</taxon>
        <taxon>Gloeothece verrucosa</taxon>
    </lineage>
</organism>
<accession>E0UFW2</accession>
<evidence type="ECO:0000313" key="2">
    <source>
        <dbReference type="Proteomes" id="UP000008206"/>
    </source>
</evidence>
<dbReference type="KEGG" id="cyj:Cyan7822_2369"/>
<dbReference type="NCBIfam" id="TIGR03831">
    <property type="entry name" value="YgiT_finger"/>
    <property type="match status" value="1"/>
</dbReference>
<dbReference type="EMBL" id="CP002198">
    <property type="protein sequence ID" value="ADN14345.1"/>
    <property type="molecule type" value="Genomic_DNA"/>
</dbReference>
<protein>
    <submittedName>
        <fullName evidence="1">Uncharacterized protein</fullName>
    </submittedName>
</protein>
<dbReference type="eggNOG" id="ENOG5032JGM">
    <property type="taxonomic scope" value="Bacteria"/>
</dbReference>
<proteinExistence type="predicted"/>
<reference evidence="2" key="1">
    <citation type="journal article" date="2011" name="MBio">
        <title>Novel metabolic attributes of the genus Cyanothece, comprising a group of unicellular nitrogen-fixing Cyanobacteria.</title>
        <authorList>
            <person name="Bandyopadhyay A."/>
            <person name="Elvitigala T."/>
            <person name="Welsh E."/>
            <person name="Stockel J."/>
            <person name="Liberton M."/>
            <person name="Min H."/>
            <person name="Sherman L.A."/>
            <person name="Pakrasi H.B."/>
        </authorList>
    </citation>
    <scope>NUCLEOTIDE SEQUENCE [LARGE SCALE GENOMIC DNA]</scope>
    <source>
        <strain evidence="2">PCC 7822</strain>
    </source>
</reference>
<dbReference type="AlphaFoldDB" id="E0UFW2"/>
<dbReference type="InterPro" id="IPR022453">
    <property type="entry name" value="Znf_MqsA-type"/>
</dbReference>
<keyword evidence="2" id="KW-1185">Reference proteome</keyword>
<dbReference type="Proteomes" id="UP000008206">
    <property type="component" value="Chromosome"/>
</dbReference>
<sequence length="56" mass="6636">MRHCPICSGKTLRHIRNSKIYWYCSHCYQEVPNLNIISALNLDKSNILEFKSGYIY</sequence>